<dbReference type="Gene3D" id="2.160.10.10">
    <property type="entry name" value="Hexapeptide repeat proteins"/>
    <property type="match status" value="1"/>
</dbReference>
<sequence length="339" mass="37171">MRTRPTCSSRLPEPSGSAIQQPNSPSTGRTENVIDQIPVKAEFRSLIAFMAQELNPKSLYKMDASADPRRVGEILFPYEFCLSLDDRQIEIGRFSIGMLGVIRLIGQPPRGTILSIGALCEASKDSQIIVGGEHRNESLVNFTYASIGAFFTFFDDNVNNPALEPVGMPTTIGDNVVISSRATILDGSFVGAGSILAANAVVTSKCDAFSIYGGVPAKKIRNRFSPERLNIYQRLDLASVRAHCLPKVARLAAQLDQDSDAGELWSNIERMARRPKIFADASRDSDGKIAIKSITKYAIGDETLSDAIKVRLDEYFAQALQRSPIFQWSPDIFYALGIE</sequence>
<dbReference type="InterPro" id="IPR050179">
    <property type="entry name" value="Trans_hexapeptide_repeat"/>
</dbReference>
<comment type="caution">
    <text evidence="3">The sequence shown here is derived from an EMBL/GenBank/DDBJ whole genome shotgun (WGS) entry which is preliminary data.</text>
</comment>
<dbReference type="PANTHER" id="PTHR43300">
    <property type="entry name" value="ACETYLTRANSFERASE"/>
    <property type="match status" value="1"/>
</dbReference>
<reference evidence="3 4" key="1">
    <citation type="submission" date="2019-09" db="EMBL/GenBank/DDBJ databases">
        <title>YIM 132548 draft genome.</title>
        <authorList>
            <person name="Jiang L."/>
        </authorList>
    </citation>
    <scope>NUCLEOTIDE SEQUENCE [LARGE SCALE GENOMIC DNA]</scope>
    <source>
        <strain evidence="3 4">YIM 132548</strain>
    </source>
</reference>
<evidence type="ECO:0000313" key="3">
    <source>
        <dbReference type="EMBL" id="KAB1070023.1"/>
    </source>
</evidence>
<gene>
    <name evidence="3" type="ORF">F6X51_23915</name>
</gene>
<dbReference type="AlphaFoldDB" id="A0A6N6MGM1"/>
<keyword evidence="4" id="KW-1185">Reference proteome</keyword>
<accession>A0A6N6MGM1</accession>
<dbReference type="InterPro" id="IPR011004">
    <property type="entry name" value="Trimer_LpxA-like_sf"/>
</dbReference>
<evidence type="ECO:0008006" key="5">
    <source>
        <dbReference type="Google" id="ProtNLM"/>
    </source>
</evidence>
<feature type="compositionally biased region" description="Polar residues" evidence="2">
    <location>
        <begin position="17"/>
        <end position="30"/>
    </location>
</feature>
<dbReference type="SUPFAM" id="SSF51161">
    <property type="entry name" value="Trimeric LpxA-like enzymes"/>
    <property type="match status" value="1"/>
</dbReference>
<evidence type="ECO:0000313" key="4">
    <source>
        <dbReference type="Proteomes" id="UP000441523"/>
    </source>
</evidence>
<dbReference type="Proteomes" id="UP000441523">
    <property type="component" value="Unassembled WGS sequence"/>
</dbReference>
<proteinExistence type="inferred from homology"/>
<evidence type="ECO:0000256" key="2">
    <source>
        <dbReference type="SAM" id="MobiDB-lite"/>
    </source>
</evidence>
<name>A0A6N6MGM1_9HYPH</name>
<feature type="region of interest" description="Disordered" evidence="2">
    <location>
        <begin position="1"/>
        <end position="31"/>
    </location>
</feature>
<evidence type="ECO:0000256" key="1">
    <source>
        <dbReference type="ARBA" id="ARBA00007274"/>
    </source>
</evidence>
<dbReference type="EMBL" id="VZZJ01000033">
    <property type="protein sequence ID" value="KAB1070023.1"/>
    <property type="molecule type" value="Genomic_DNA"/>
</dbReference>
<dbReference type="PANTHER" id="PTHR43300:SF11">
    <property type="entry name" value="ACETYLTRANSFERASE RV3034C-RELATED"/>
    <property type="match status" value="1"/>
</dbReference>
<protein>
    <recommendedName>
        <fullName evidence="5">Acyltransferase</fullName>
    </recommendedName>
</protein>
<organism evidence="3 4">
    <name type="scientific">Methylobacterium planeticum</name>
    <dbReference type="NCBI Taxonomy" id="2615211"/>
    <lineage>
        <taxon>Bacteria</taxon>
        <taxon>Pseudomonadati</taxon>
        <taxon>Pseudomonadota</taxon>
        <taxon>Alphaproteobacteria</taxon>
        <taxon>Hyphomicrobiales</taxon>
        <taxon>Methylobacteriaceae</taxon>
        <taxon>Methylobacterium</taxon>
    </lineage>
</organism>
<comment type="similarity">
    <text evidence="1">Belongs to the transferase hexapeptide repeat family.</text>
</comment>